<accession>A0ABP7H6A9</accession>
<keyword evidence="2" id="KW-1185">Reference proteome</keyword>
<name>A0ABP7H6A9_9FLAO</name>
<reference evidence="2" key="1">
    <citation type="journal article" date="2019" name="Int. J. Syst. Evol. Microbiol.">
        <title>The Global Catalogue of Microorganisms (GCM) 10K type strain sequencing project: providing services to taxonomists for standard genome sequencing and annotation.</title>
        <authorList>
            <consortium name="The Broad Institute Genomics Platform"/>
            <consortium name="The Broad Institute Genome Sequencing Center for Infectious Disease"/>
            <person name="Wu L."/>
            <person name="Ma J."/>
        </authorList>
    </citation>
    <scope>NUCLEOTIDE SEQUENCE [LARGE SCALE GENOMIC DNA]</scope>
    <source>
        <strain evidence="2">JCM 17337</strain>
    </source>
</reference>
<evidence type="ECO:0000313" key="2">
    <source>
        <dbReference type="Proteomes" id="UP001500748"/>
    </source>
</evidence>
<comment type="caution">
    <text evidence="1">The sequence shown here is derived from an EMBL/GenBank/DDBJ whole genome shotgun (WGS) entry which is preliminary data.</text>
</comment>
<dbReference type="RefSeq" id="WP_345147005.1">
    <property type="nucleotide sequence ID" value="NZ_BAABDU010000010.1"/>
</dbReference>
<gene>
    <name evidence="1" type="ORF">GCM10022423_44420</name>
</gene>
<dbReference type="Proteomes" id="UP001500748">
    <property type="component" value="Unassembled WGS sequence"/>
</dbReference>
<evidence type="ECO:0000313" key="1">
    <source>
        <dbReference type="EMBL" id="GAA3782791.1"/>
    </source>
</evidence>
<organism evidence="1 2">
    <name type="scientific">Flavobacterium ginsengiterrae</name>
    <dbReference type="NCBI Taxonomy" id="871695"/>
    <lineage>
        <taxon>Bacteria</taxon>
        <taxon>Pseudomonadati</taxon>
        <taxon>Bacteroidota</taxon>
        <taxon>Flavobacteriia</taxon>
        <taxon>Flavobacteriales</taxon>
        <taxon>Flavobacteriaceae</taxon>
        <taxon>Flavobacterium</taxon>
    </lineage>
</organism>
<protein>
    <submittedName>
        <fullName evidence="1">Uncharacterized protein</fullName>
    </submittedName>
</protein>
<dbReference type="EMBL" id="BAABDU010000010">
    <property type="protein sequence ID" value="GAA3782791.1"/>
    <property type="molecule type" value="Genomic_DNA"/>
</dbReference>
<proteinExistence type="predicted"/>
<sequence>MSNSELTLRINKMTTIELLYQTLNERRRPEDIAEMVFELTKDSLTNNEKLLLEKASKGSLSKNIYGYTSMLQTFAEAKGATKQIEKALEIFQLNPNTKFDYNNQKDIEEFIALVSPIINKSIGKNDFKADRLNKSQRIENGIDLSKRNYNKKWRLLKRIENKLLKFITESKKVEFQKIAKHGLIHTLNFTNFSSDINTACFIAYYNARCNLRSVFTNESQIRSFDEISEMLLSKCNRKDTQLPNPTNWWAIAHIYTSQEVLSHLTDHQKGLLLGKWTTILQEIAAFLDQIWNQNDINRETMVVKRGNDSTTWNNTAGAWNKARDNWMNLIYSLGLDYILEEICFGKTLRLMAADVVAWHFSTNGKLDPNTEVWNKLPLPWEIFQNKVNCNKDLVIKYCEQAGLDPEKSGWIAPRTHGVAEFTPTPELVHGVAISNPFLATALKRHRFFSGKK</sequence>